<sequence length="131" mass="14293">MNVAIDDGSQHPYYVLMTTAQGTEPEDKPGRRLIQYWPYLALAVALLVIPWLAGNTAAAVPVALTCILLGPLALGYVDARQFRYTLSFPILAGVVFMVSRALYYQGAAWIYVVPVVALAWLGTRLGDRHGA</sequence>
<protein>
    <submittedName>
        <fullName evidence="2">Uncharacterized protein</fullName>
    </submittedName>
</protein>
<dbReference type="KEGG" id="cee:CENDO_00485"/>
<keyword evidence="1" id="KW-0812">Transmembrane</keyword>
<dbReference type="Proteomes" id="UP000296352">
    <property type="component" value="Chromosome"/>
</dbReference>
<evidence type="ECO:0000313" key="2">
    <source>
        <dbReference type="EMBL" id="QCB27407.1"/>
    </source>
</evidence>
<keyword evidence="1" id="KW-1133">Transmembrane helix</keyword>
<feature type="transmembrane region" description="Helical" evidence="1">
    <location>
        <begin position="84"/>
        <end position="102"/>
    </location>
</feature>
<proteinExistence type="predicted"/>
<organism evidence="2 3">
    <name type="scientific">Corynebacterium endometrii</name>
    <dbReference type="NCBI Taxonomy" id="2488819"/>
    <lineage>
        <taxon>Bacteria</taxon>
        <taxon>Bacillati</taxon>
        <taxon>Actinomycetota</taxon>
        <taxon>Actinomycetes</taxon>
        <taxon>Mycobacteriales</taxon>
        <taxon>Corynebacteriaceae</taxon>
        <taxon>Corynebacterium</taxon>
    </lineage>
</organism>
<evidence type="ECO:0000313" key="3">
    <source>
        <dbReference type="Proteomes" id="UP000296352"/>
    </source>
</evidence>
<dbReference type="EMBL" id="CP039247">
    <property type="protein sequence ID" value="QCB27407.1"/>
    <property type="molecule type" value="Genomic_DNA"/>
</dbReference>
<name>A0A4P7QFK4_9CORY</name>
<feature type="transmembrane region" description="Helical" evidence="1">
    <location>
        <begin position="36"/>
        <end position="53"/>
    </location>
</feature>
<keyword evidence="3" id="KW-1185">Reference proteome</keyword>
<dbReference type="AlphaFoldDB" id="A0A4P7QFK4"/>
<reference evidence="2 3" key="1">
    <citation type="submission" date="2019-04" db="EMBL/GenBank/DDBJ databases">
        <title>Corynebacterium endometrii sp. nov., isolated from the uterus of a cow with endometritis.</title>
        <authorList>
            <person name="Ballas P."/>
            <person name="Ruckert C."/>
            <person name="Wagener K."/>
            <person name="Drillich M."/>
            <person name="Kaempfer P."/>
            <person name="Busse H.-J."/>
            <person name="Ehling-Schulz M."/>
        </authorList>
    </citation>
    <scope>NUCLEOTIDE SEQUENCE [LARGE SCALE GENOMIC DNA]</scope>
    <source>
        <strain evidence="2 3">LMM-1653</strain>
    </source>
</reference>
<accession>A0A4P7QFK4</accession>
<feature type="transmembrane region" description="Helical" evidence="1">
    <location>
        <begin position="59"/>
        <end position="77"/>
    </location>
</feature>
<gene>
    <name evidence="2" type="ORF">CENDO_00485</name>
</gene>
<evidence type="ECO:0000256" key="1">
    <source>
        <dbReference type="SAM" id="Phobius"/>
    </source>
</evidence>
<feature type="transmembrane region" description="Helical" evidence="1">
    <location>
        <begin position="108"/>
        <end position="126"/>
    </location>
</feature>
<keyword evidence="1" id="KW-0472">Membrane</keyword>